<reference evidence="1 2" key="1">
    <citation type="submission" date="2024-09" db="EMBL/GenBank/DDBJ databases">
        <authorList>
            <person name="Sun Q."/>
            <person name="Mori K."/>
        </authorList>
    </citation>
    <scope>NUCLEOTIDE SEQUENCE [LARGE SCALE GENOMIC DNA]</scope>
    <source>
        <strain evidence="1 2">JCM 4557</strain>
    </source>
</reference>
<gene>
    <name evidence="1" type="ORF">ACFH04_09015</name>
</gene>
<dbReference type="EMBL" id="JBHMQV010000009">
    <property type="protein sequence ID" value="MFC0843853.1"/>
    <property type="molecule type" value="Genomic_DNA"/>
</dbReference>
<keyword evidence="2" id="KW-1185">Reference proteome</keyword>
<dbReference type="Proteomes" id="UP001589887">
    <property type="component" value="Unassembled WGS sequence"/>
</dbReference>
<accession>A0ABV6TDH6</accession>
<protein>
    <submittedName>
        <fullName evidence="1">Uncharacterized protein</fullName>
    </submittedName>
</protein>
<comment type="caution">
    <text evidence="1">The sequence shown here is derived from an EMBL/GenBank/DDBJ whole genome shotgun (WGS) entry which is preliminary data.</text>
</comment>
<name>A0ABV6TDH6_9ACTN</name>
<sequence length="122" mass="13162">MRRPYDLRGGRSPPGPELTYSPVELTVVTLDAVDPAAVRSTDGARIVDLLWTAAADGERLEHISVQVDRPGRLHLGMFIAATGERTTRPTALALCRRALAMSPLLGGWRIAVAPPARRTPLS</sequence>
<organism evidence="1 2">
    <name type="scientific">Streptomyces noboritoensis</name>
    <dbReference type="NCBI Taxonomy" id="67337"/>
    <lineage>
        <taxon>Bacteria</taxon>
        <taxon>Bacillati</taxon>
        <taxon>Actinomycetota</taxon>
        <taxon>Actinomycetes</taxon>
        <taxon>Kitasatosporales</taxon>
        <taxon>Streptomycetaceae</taxon>
        <taxon>Streptomyces</taxon>
    </lineage>
</organism>
<proteinExistence type="predicted"/>
<dbReference type="RefSeq" id="WP_394317640.1">
    <property type="nucleotide sequence ID" value="NZ_JBHMQV010000009.1"/>
</dbReference>
<evidence type="ECO:0000313" key="2">
    <source>
        <dbReference type="Proteomes" id="UP001589887"/>
    </source>
</evidence>
<evidence type="ECO:0000313" key="1">
    <source>
        <dbReference type="EMBL" id="MFC0843853.1"/>
    </source>
</evidence>